<proteinExistence type="predicted"/>
<evidence type="ECO:0000313" key="2">
    <source>
        <dbReference type="Proteomes" id="UP000809789"/>
    </source>
</evidence>
<dbReference type="EMBL" id="JAESVG020000008">
    <property type="protein sequence ID" value="KAG8625181.1"/>
    <property type="molecule type" value="Genomic_DNA"/>
</dbReference>
<name>A0A8K0KW62_9PEZI</name>
<accession>A0A8K0KW62</accession>
<reference evidence="1" key="1">
    <citation type="submission" date="2021-07" db="EMBL/GenBank/DDBJ databases">
        <title>Elsinoe batatas strain:CRI-CJ2 Genome sequencing and assembly.</title>
        <authorList>
            <person name="Huang L."/>
        </authorList>
    </citation>
    <scope>NUCLEOTIDE SEQUENCE</scope>
    <source>
        <strain evidence="1">CRI-CJ2</strain>
    </source>
</reference>
<dbReference type="Proteomes" id="UP000809789">
    <property type="component" value="Unassembled WGS sequence"/>
</dbReference>
<dbReference type="CDD" id="cd22656">
    <property type="entry name" value="ClyA_Cry6Aa-like"/>
    <property type="match status" value="1"/>
</dbReference>
<keyword evidence="2" id="KW-1185">Reference proteome</keyword>
<comment type="caution">
    <text evidence="1">The sequence shown here is derived from an EMBL/GenBank/DDBJ whole genome shotgun (WGS) entry which is preliminary data.</text>
</comment>
<dbReference type="AlphaFoldDB" id="A0A8K0KW62"/>
<evidence type="ECO:0000313" key="1">
    <source>
        <dbReference type="EMBL" id="KAG8625181.1"/>
    </source>
</evidence>
<dbReference type="SUPFAM" id="SSF58100">
    <property type="entry name" value="Bacterial hemolysins"/>
    <property type="match status" value="1"/>
</dbReference>
<dbReference type="OrthoDB" id="5066239at2759"/>
<sequence length="421" mass="46832">MSATETVSWVPSTVEDQNLQDAFLTLNASNDRALVNTPAGATDPKQFILHSKGYYDLQAYVLSGKSFPRSDDAFSLLMPRDSFAELSKIDSTIYDSTKDTMVTIGAKCQDFHANHLVKLVNAGSIAQTYSESTIELLAEARDLNLRYQLDVLMDTKYTSASAQDDAFRESREGAKMVLSMLSGQARENCGAIREIVKVLLVFKDNTMRNVGGVNYIIKQYKTGPVENETNTNTPYLEYLNADLKTKTDQWEEAVRNAAGTYSEWQRATGGAVGMVFTGMLGWIAMITSSVKAGKLRAAYDAYCATIKTLEKDRREETTLINNVRMMITQCDGIEEKMREAITAMTELALLFDEQAGSYTRIAGYLDGMSSGASATELRNRKMFIQFNLDQAITKLRQLGRLAKEFKESIITQTTIDEIVAE</sequence>
<protein>
    <submittedName>
        <fullName evidence="1">Uncharacterized protein</fullName>
    </submittedName>
</protein>
<dbReference type="Gene3D" id="1.20.1170.10">
    <property type="match status" value="1"/>
</dbReference>
<organism evidence="1 2">
    <name type="scientific">Elsinoe batatas</name>
    <dbReference type="NCBI Taxonomy" id="2601811"/>
    <lineage>
        <taxon>Eukaryota</taxon>
        <taxon>Fungi</taxon>
        <taxon>Dikarya</taxon>
        <taxon>Ascomycota</taxon>
        <taxon>Pezizomycotina</taxon>
        <taxon>Dothideomycetes</taxon>
        <taxon>Dothideomycetidae</taxon>
        <taxon>Myriangiales</taxon>
        <taxon>Elsinoaceae</taxon>
        <taxon>Elsinoe</taxon>
    </lineage>
</organism>
<gene>
    <name evidence="1" type="ORF">KVT40_006932</name>
</gene>